<proteinExistence type="predicted"/>
<dbReference type="EMBL" id="BARU01025459">
    <property type="protein sequence ID" value="GAH66685.1"/>
    <property type="molecule type" value="Genomic_DNA"/>
</dbReference>
<dbReference type="SUPFAM" id="SSF53784">
    <property type="entry name" value="Phosphofructokinase"/>
    <property type="match status" value="1"/>
</dbReference>
<evidence type="ECO:0000313" key="1">
    <source>
        <dbReference type="EMBL" id="GAH66685.1"/>
    </source>
</evidence>
<comment type="caution">
    <text evidence="1">The sequence shown here is derived from an EMBL/GenBank/DDBJ whole genome shotgun (WGS) entry which is preliminary data.</text>
</comment>
<protein>
    <submittedName>
        <fullName evidence="1">Uncharacterized protein</fullName>
    </submittedName>
</protein>
<dbReference type="AlphaFoldDB" id="X1IBM6"/>
<sequence length="82" mass="9649">LIYNVKYDKVPLEKVALSERTFPEKWITKNRIDVTDEFLDYAKPLIGEDWPSVPMINGRQRFAQLKMVFAEKKLAPYVPEGY</sequence>
<reference evidence="1" key="1">
    <citation type="journal article" date="2014" name="Front. Microbiol.">
        <title>High frequency of phylogenetically diverse reductive dehalogenase-homologous genes in deep subseafloor sedimentary metagenomes.</title>
        <authorList>
            <person name="Kawai M."/>
            <person name="Futagami T."/>
            <person name="Toyoda A."/>
            <person name="Takaki Y."/>
            <person name="Nishi S."/>
            <person name="Hori S."/>
            <person name="Arai W."/>
            <person name="Tsubouchi T."/>
            <person name="Morono Y."/>
            <person name="Uchiyama I."/>
            <person name="Ito T."/>
            <person name="Fujiyama A."/>
            <person name="Inagaki F."/>
            <person name="Takami H."/>
        </authorList>
    </citation>
    <scope>NUCLEOTIDE SEQUENCE</scope>
    <source>
        <strain evidence="1">Expedition CK06-06</strain>
    </source>
</reference>
<dbReference type="InterPro" id="IPR035966">
    <property type="entry name" value="PKF_sf"/>
</dbReference>
<accession>X1IBM6</accession>
<name>X1IBM6_9ZZZZ</name>
<dbReference type="GO" id="GO:0003872">
    <property type="term" value="F:6-phosphofructokinase activity"/>
    <property type="evidence" value="ECO:0007669"/>
    <property type="project" value="InterPro"/>
</dbReference>
<gene>
    <name evidence="1" type="ORF">S03H2_41015</name>
</gene>
<feature type="non-terminal residue" evidence="1">
    <location>
        <position position="1"/>
    </location>
</feature>
<organism evidence="1">
    <name type="scientific">marine sediment metagenome</name>
    <dbReference type="NCBI Taxonomy" id="412755"/>
    <lineage>
        <taxon>unclassified sequences</taxon>
        <taxon>metagenomes</taxon>
        <taxon>ecological metagenomes</taxon>
    </lineage>
</organism>